<feature type="domain" description="Cullin family profile" evidence="2">
    <location>
        <begin position="412"/>
        <end position="679"/>
    </location>
</feature>
<evidence type="ECO:0000313" key="3">
    <source>
        <dbReference type="EMBL" id="QGN16852.1"/>
    </source>
</evidence>
<comment type="similarity">
    <text evidence="1">Belongs to the cullin family.</text>
</comment>
<dbReference type="InterPro" id="IPR057975">
    <property type="entry name" value="TPR_ANAPC2"/>
</dbReference>
<dbReference type="InterPro" id="IPR036317">
    <property type="entry name" value="Cullin_homology_sf"/>
</dbReference>
<dbReference type="SUPFAM" id="SSF75632">
    <property type="entry name" value="Cullin homology domain"/>
    <property type="match status" value="1"/>
</dbReference>
<name>A0ABX6F0G5_KLUMA</name>
<sequence>MTKSEDELKLLHEEIVRSVSGTSEDEIDIVLTWLQPEFQPQIPTLRIKQCLKALLEHMDEKTRYMIQEYYMTMIRTHFFTHFKDIVHWKEMMKLEKLYVSKMEFLFAGDYDSGSGSETYWINNEMILFKRMLMKHNSVFRDNYQAKLEGLILDDDLERFEQMYQWLAPACNGQEIEFNVKIINLKVDQLSKRMMQKRMDDRYLVMNTYNCFIKTFWSKFSKLLINQDDHELTTTIYQSFENNFIWYKCDEFYTDIVPSFPESRNCLLEFRSILNKDIKSVGTKVLETLYHGFVSRFLTSSLLTCEILCYYIKTVKCLKIIDPMGMCLRSLSKAVRKHLNSRPDLIKILVIGLFPFKMEEGIQLLASTDNSLVHYQKLEQFSKELGDFSMGPELPQALPWFNQQHLPRCTYTGNDEVLLQYLNWVPNPPKIKLDVENFEDADADDDIKYVPPTDMIQVLLDILKSKRALVDDILGVLSTKFIEAEEYTLDPEWQKIMDILLNHLEVTRQGTVTSEEDDLSHLNDVEVMLKDLALSSELRTQLSKTNSPFFQRFPHIKILSKLYWRHYQNTNGKLITTSYKWNNQMKPLVQNLNKVYESLNIGRTLKFDAGSSSRVTMNLIMKSGYTKKFKVKMEQYLVLSHFQDESDQVMPVPIQHSLKSLQVLTRIPTEKLQDILSFWERHEVLVQDANEIYRVNE</sequence>
<evidence type="ECO:0000259" key="2">
    <source>
        <dbReference type="PROSITE" id="PS50069"/>
    </source>
</evidence>
<evidence type="ECO:0000313" key="4">
    <source>
        <dbReference type="Proteomes" id="UP000422736"/>
    </source>
</evidence>
<keyword evidence="4" id="KW-1185">Reference proteome</keyword>
<evidence type="ECO:0000256" key="1">
    <source>
        <dbReference type="PROSITE-ProRule" id="PRU00330"/>
    </source>
</evidence>
<gene>
    <name evidence="3" type="primary">APC2</name>
    <name evidence="3" type="ORF">FIM1_3577</name>
</gene>
<dbReference type="PROSITE" id="PS50069">
    <property type="entry name" value="CULLIN_2"/>
    <property type="match status" value="1"/>
</dbReference>
<protein>
    <submittedName>
        <fullName evidence="3">Anaphase-promoting complex subunit 2</fullName>
    </submittedName>
</protein>
<accession>A0ABX6F0G5</accession>
<dbReference type="EMBL" id="CP015058">
    <property type="protein sequence ID" value="QGN16852.1"/>
    <property type="molecule type" value="Genomic_DNA"/>
</dbReference>
<dbReference type="Proteomes" id="UP000422736">
    <property type="component" value="Chromosome 5"/>
</dbReference>
<proteinExistence type="inferred from homology"/>
<dbReference type="Pfam" id="PF26557">
    <property type="entry name" value="Cullin_AB"/>
    <property type="match status" value="1"/>
</dbReference>
<reference evidence="3 4" key="2">
    <citation type="submission" date="2019-11" db="EMBL/GenBank/DDBJ databases">
        <authorList>
            <person name="Lu H."/>
        </authorList>
    </citation>
    <scope>NUCLEOTIDE SEQUENCE [LARGE SCALE GENOMIC DNA]</scope>
    <source>
        <strain evidence="3 4">FIM1</strain>
    </source>
</reference>
<dbReference type="InterPro" id="IPR059120">
    <property type="entry name" value="Cullin-like_AB"/>
</dbReference>
<dbReference type="PANTHER" id="PTHR45957">
    <property type="entry name" value="ANAPHASE-PROMOTING COMPLEX SUBUNIT 2"/>
    <property type="match status" value="1"/>
</dbReference>
<dbReference type="Pfam" id="PF25773">
    <property type="entry name" value="TPR_ANAPC2"/>
    <property type="match status" value="1"/>
</dbReference>
<dbReference type="PANTHER" id="PTHR45957:SF1">
    <property type="entry name" value="ANAPHASE-PROMOTING COMPLEX SUBUNIT 2"/>
    <property type="match status" value="1"/>
</dbReference>
<reference evidence="3 4" key="1">
    <citation type="submission" date="2016-03" db="EMBL/GenBank/DDBJ databases">
        <title>How can Kluyveromyces marxianus grow so fast - potential evolutionary course in Saccharomyces Complex revealed by comparative genomics.</title>
        <authorList>
            <person name="Mo W."/>
            <person name="Lu W."/>
            <person name="Yang X."/>
            <person name="Qi J."/>
            <person name="Lv H."/>
        </authorList>
    </citation>
    <scope>NUCLEOTIDE SEQUENCE [LARGE SCALE GENOMIC DNA]</scope>
    <source>
        <strain evidence="3 4">FIM1</strain>
    </source>
</reference>
<dbReference type="InterPro" id="IPR016158">
    <property type="entry name" value="Cullin_homology"/>
</dbReference>
<organism evidence="3 4">
    <name type="scientific">Kluyveromyces marxianus</name>
    <name type="common">Yeast</name>
    <name type="synonym">Candida kefyr</name>
    <dbReference type="NCBI Taxonomy" id="4911"/>
    <lineage>
        <taxon>Eukaryota</taxon>
        <taxon>Fungi</taxon>
        <taxon>Dikarya</taxon>
        <taxon>Ascomycota</taxon>
        <taxon>Saccharomycotina</taxon>
        <taxon>Saccharomycetes</taxon>
        <taxon>Saccharomycetales</taxon>
        <taxon>Saccharomycetaceae</taxon>
        <taxon>Kluyveromyces</taxon>
    </lineage>
</organism>
<dbReference type="InterPro" id="IPR044554">
    <property type="entry name" value="ANAPC2"/>
</dbReference>